<name>V4PFT1_9CAUL</name>
<keyword evidence="2" id="KW-1185">Reference proteome</keyword>
<dbReference type="AlphaFoldDB" id="V4PFT1"/>
<organism evidence="1 2">
    <name type="scientific">Asticcacaulis benevestitus DSM 16100 = ATCC BAA-896</name>
    <dbReference type="NCBI Taxonomy" id="1121022"/>
    <lineage>
        <taxon>Bacteria</taxon>
        <taxon>Pseudomonadati</taxon>
        <taxon>Pseudomonadota</taxon>
        <taxon>Alphaproteobacteria</taxon>
        <taxon>Caulobacterales</taxon>
        <taxon>Caulobacteraceae</taxon>
        <taxon>Asticcacaulis</taxon>
    </lineage>
</organism>
<dbReference type="EMBL" id="AWGB01000047">
    <property type="protein sequence ID" value="ESQ87011.1"/>
    <property type="molecule type" value="Genomic_DNA"/>
</dbReference>
<evidence type="ECO:0000313" key="2">
    <source>
        <dbReference type="Proteomes" id="UP000017837"/>
    </source>
</evidence>
<protein>
    <submittedName>
        <fullName evidence="1">Uncharacterized protein</fullName>
    </submittedName>
</protein>
<gene>
    <name evidence="1" type="ORF">ABENE_17430</name>
</gene>
<proteinExistence type="predicted"/>
<dbReference type="Proteomes" id="UP000017837">
    <property type="component" value="Unassembled WGS sequence"/>
</dbReference>
<evidence type="ECO:0000313" key="1">
    <source>
        <dbReference type="EMBL" id="ESQ87011.1"/>
    </source>
</evidence>
<reference evidence="1 2" key="1">
    <citation type="journal article" date="2014" name="Nature">
        <title>Sequential evolution of bacterial morphology by co-option of a developmental regulator.</title>
        <authorList>
            <person name="Jiang C."/>
            <person name="Brown P.J."/>
            <person name="Ducret A."/>
            <person name="Brun Y.V."/>
        </authorList>
    </citation>
    <scope>NUCLEOTIDE SEQUENCE [LARGE SCALE GENOMIC DNA]</scope>
    <source>
        <strain evidence="1 2">DSM 16100</strain>
    </source>
</reference>
<sequence length="66" mass="7518">MEVTVSALQGQWTDLGRIAPYRCLGADREHPVLAERFRNKAFCRAIRVCLGLRVEFVDMPVKIARS</sequence>
<comment type="caution">
    <text evidence="1">The sequence shown here is derived from an EMBL/GenBank/DDBJ whole genome shotgun (WGS) entry which is preliminary data.</text>
</comment>
<accession>V4PFT1</accession>